<dbReference type="Pfam" id="PF13454">
    <property type="entry name" value="NAD_binding_9"/>
    <property type="match status" value="1"/>
</dbReference>
<feature type="domain" description="FAD-dependent urate hydroxylase HpyO/Asp monooxygenase CreE-like FAD/NAD(P)-binding" evidence="1">
    <location>
        <begin position="11"/>
        <end position="162"/>
    </location>
</feature>
<dbReference type="PANTHER" id="PTHR40254:SF1">
    <property type="entry name" value="BLR0577 PROTEIN"/>
    <property type="match status" value="1"/>
</dbReference>
<organism evidence="2 3">
    <name type="scientific">Rhizobium paknamense</name>
    <dbReference type="NCBI Taxonomy" id="1206817"/>
    <lineage>
        <taxon>Bacteria</taxon>
        <taxon>Pseudomonadati</taxon>
        <taxon>Pseudomonadota</taxon>
        <taxon>Alphaproteobacteria</taxon>
        <taxon>Hyphomicrobiales</taxon>
        <taxon>Rhizobiaceae</taxon>
        <taxon>Rhizobium/Agrobacterium group</taxon>
        <taxon>Rhizobium</taxon>
    </lineage>
</organism>
<reference evidence="2 3" key="1">
    <citation type="submission" date="2023-07" db="EMBL/GenBank/DDBJ databases">
        <title>Genomic Encyclopedia of Type Strains, Phase IV (KMG-IV): sequencing the most valuable type-strain genomes for metagenomic binning, comparative biology and taxonomic classification.</title>
        <authorList>
            <person name="Goeker M."/>
        </authorList>
    </citation>
    <scope>NUCLEOTIDE SEQUENCE [LARGE SCALE GENOMIC DNA]</scope>
    <source>
        <strain evidence="2 3">DSM 100301</strain>
    </source>
</reference>
<name>A0ABU0IER6_9HYPH</name>
<evidence type="ECO:0000313" key="2">
    <source>
        <dbReference type="EMBL" id="MDQ0455736.1"/>
    </source>
</evidence>
<dbReference type="InterPro" id="IPR038732">
    <property type="entry name" value="HpyO/CreE_NAD-binding"/>
</dbReference>
<proteinExistence type="predicted"/>
<gene>
    <name evidence="2" type="ORF">QO005_002076</name>
</gene>
<protein>
    <submittedName>
        <fullName evidence="2">NAD(P)/FAD-binding protein YdhS</fullName>
    </submittedName>
</protein>
<sequence length="480" mass="51533">MPVREEKPVVAVIGGGFSGAAFAFHLLKRHGDAARVVIFEPRETLGAGLAYSAKDPAHRVNVPAGRMSIDPDDPESFLRFTMAHPAAQADPHLLGADGQPYPARSLFGTYARTVLEPFLASGAIEHRRAKVREIARLDDGWLVEDGFGPALRADIVVLAATHPAPDLPRPLKALGDDPRLITDVTREGALDGIGTDERVLIVGNGLTAADVIASLRSRGHRGKLTAISRRGLRSRGHPAVAQDPFGDFASTPSRRASHLLHRIRRSLREAAEQGIGWHAVLDAVRQQGFAIWQALPLPERRRIVRFARPFWDAHRFRIAPQVEKALDDAIADNVLSIRAAALRNVVPSKEGFTVTLTQKGSGVSELIVDRIVVTTGPAHGRVLQSQPFLETLAADGVLTLCGTGLGIACDLTARAIDAKGEIVPSFFIAGPLARGTFGELMGLPQVTEHAVLVADQVGAVLAKQSGESLAGSLNFYKNYR</sequence>
<dbReference type="Gene3D" id="3.50.50.60">
    <property type="entry name" value="FAD/NAD(P)-binding domain"/>
    <property type="match status" value="1"/>
</dbReference>
<evidence type="ECO:0000313" key="3">
    <source>
        <dbReference type="Proteomes" id="UP001235269"/>
    </source>
</evidence>
<keyword evidence="3" id="KW-1185">Reference proteome</keyword>
<comment type="caution">
    <text evidence="2">The sequence shown here is derived from an EMBL/GenBank/DDBJ whole genome shotgun (WGS) entry which is preliminary data.</text>
</comment>
<accession>A0ABU0IER6</accession>
<dbReference type="InterPro" id="IPR036188">
    <property type="entry name" value="FAD/NAD-bd_sf"/>
</dbReference>
<dbReference type="RefSeq" id="WP_307157929.1">
    <property type="nucleotide sequence ID" value="NZ_JAUSWH010000005.1"/>
</dbReference>
<dbReference type="Proteomes" id="UP001235269">
    <property type="component" value="Unassembled WGS sequence"/>
</dbReference>
<dbReference type="InterPro" id="IPR052189">
    <property type="entry name" value="L-asp_N-monooxygenase_NS-form"/>
</dbReference>
<dbReference type="EMBL" id="JAUSWH010000005">
    <property type="protein sequence ID" value="MDQ0455736.1"/>
    <property type="molecule type" value="Genomic_DNA"/>
</dbReference>
<evidence type="ECO:0000259" key="1">
    <source>
        <dbReference type="Pfam" id="PF13454"/>
    </source>
</evidence>
<dbReference type="SUPFAM" id="SSF51905">
    <property type="entry name" value="FAD/NAD(P)-binding domain"/>
    <property type="match status" value="2"/>
</dbReference>
<dbReference type="PANTHER" id="PTHR40254">
    <property type="entry name" value="BLR0577 PROTEIN"/>
    <property type="match status" value="1"/>
</dbReference>